<keyword evidence="3" id="KW-1185">Reference proteome</keyword>
<accession>A0A0D2E7A9</accession>
<dbReference type="Proteomes" id="UP000053342">
    <property type="component" value="Unassembled WGS sequence"/>
</dbReference>
<sequence>MPTILAISGQNGRARTECLFVLTNSWKTWSPSLSLRNLGRTPRLPNCSHSPIREPQSKSGAEPEAPRDSDVAIETPQGSEVERGPDMDDDSGGESDDESDAHTDVDSDSDDESKQIRYFIALLTPSALYTNSLARSGRTDDRLHVYAVDTTLNRGFLVLHGQTDHCHEHRMGSNLTEQDRRRGGL</sequence>
<dbReference type="VEuPathDB" id="FungiDB:PV06_04784"/>
<feature type="compositionally biased region" description="Acidic residues" evidence="1">
    <location>
        <begin position="87"/>
        <end position="99"/>
    </location>
</feature>
<proteinExistence type="predicted"/>
<name>A0A0D2E7A9_9EURO</name>
<protein>
    <submittedName>
        <fullName evidence="2">Uncharacterized protein</fullName>
    </submittedName>
</protein>
<organism evidence="2 3">
    <name type="scientific">Exophiala oligosperma</name>
    <dbReference type="NCBI Taxonomy" id="215243"/>
    <lineage>
        <taxon>Eukaryota</taxon>
        <taxon>Fungi</taxon>
        <taxon>Dikarya</taxon>
        <taxon>Ascomycota</taxon>
        <taxon>Pezizomycotina</taxon>
        <taxon>Eurotiomycetes</taxon>
        <taxon>Chaetothyriomycetidae</taxon>
        <taxon>Chaetothyriales</taxon>
        <taxon>Herpotrichiellaceae</taxon>
        <taxon>Exophiala</taxon>
    </lineage>
</organism>
<gene>
    <name evidence="2" type="ORF">PV06_04784</name>
</gene>
<evidence type="ECO:0000313" key="2">
    <source>
        <dbReference type="EMBL" id="KIW43709.1"/>
    </source>
</evidence>
<dbReference type="EMBL" id="KN847335">
    <property type="protein sequence ID" value="KIW43709.1"/>
    <property type="molecule type" value="Genomic_DNA"/>
</dbReference>
<feature type="region of interest" description="Disordered" evidence="1">
    <location>
        <begin position="34"/>
        <end position="110"/>
    </location>
</feature>
<dbReference type="GeneID" id="27356858"/>
<evidence type="ECO:0000313" key="3">
    <source>
        <dbReference type="Proteomes" id="UP000053342"/>
    </source>
</evidence>
<reference evidence="2 3" key="1">
    <citation type="submission" date="2015-01" db="EMBL/GenBank/DDBJ databases">
        <title>The Genome Sequence of Exophiala oligosperma CBS72588.</title>
        <authorList>
            <consortium name="The Broad Institute Genomics Platform"/>
            <person name="Cuomo C."/>
            <person name="de Hoog S."/>
            <person name="Gorbushina A."/>
            <person name="Stielow B."/>
            <person name="Teixiera M."/>
            <person name="Abouelleil A."/>
            <person name="Chapman S.B."/>
            <person name="Priest M."/>
            <person name="Young S.K."/>
            <person name="Wortman J."/>
            <person name="Nusbaum C."/>
            <person name="Birren B."/>
        </authorList>
    </citation>
    <scope>NUCLEOTIDE SEQUENCE [LARGE SCALE GENOMIC DNA]</scope>
    <source>
        <strain evidence="2 3">CBS 72588</strain>
    </source>
</reference>
<dbReference type="AlphaFoldDB" id="A0A0D2E7A9"/>
<dbReference type="HOGENOM" id="CLU_1461327_0_0_1"/>
<dbReference type="RefSeq" id="XP_016263925.1">
    <property type="nucleotide sequence ID" value="XM_016405719.1"/>
</dbReference>
<evidence type="ECO:0000256" key="1">
    <source>
        <dbReference type="SAM" id="MobiDB-lite"/>
    </source>
</evidence>